<dbReference type="GO" id="GO:0005829">
    <property type="term" value="C:cytosol"/>
    <property type="evidence" value="ECO:0007669"/>
    <property type="project" value="TreeGrafter"/>
</dbReference>
<dbReference type="InterPro" id="IPR001062">
    <property type="entry name" value="Transcrpt_antiterm_NusG"/>
</dbReference>
<reference evidence="10 11" key="1">
    <citation type="journal article" date="2015" name="Genome Announc.">
        <title>Genome Sequence of Borrelia chilensis VA1, a South American Member of the Lyme Borreliosis Group.</title>
        <authorList>
            <person name="Huang W."/>
            <person name="Ojaimi C."/>
            <person name="Fallon J.T."/>
            <person name="Travisany D."/>
            <person name="Maass A."/>
            <person name="Ivanova L."/>
            <person name="Tomova A."/>
            <person name="Gonzalez-Acuna D."/>
            <person name="Godfrey H.P."/>
            <person name="Cabello F.C."/>
        </authorList>
    </citation>
    <scope>NUCLEOTIDE SEQUENCE [LARGE SCALE GENOMIC DNA]</scope>
    <source>
        <strain evidence="10 11">VA1</strain>
    </source>
</reference>
<dbReference type="GO" id="GO:0006354">
    <property type="term" value="P:DNA-templated transcription elongation"/>
    <property type="evidence" value="ECO:0007669"/>
    <property type="project" value="UniProtKB-UniRule"/>
</dbReference>
<evidence type="ECO:0000256" key="7">
    <source>
        <dbReference type="RuleBase" id="RU000538"/>
    </source>
</evidence>
<evidence type="ECO:0000256" key="3">
    <source>
        <dbReference type="ARBA" id="ARBA00023015"/>
    </source>
</evidence>
<dbReference type="GO" id="GO:0031564">
    <property type="term" value="P:transcription antitermination"/>
    <property type="evidence" value="ECO:0007669"/>
    <property type="project" value="UniProtKB-UniRule"/>
</dbReference>
<dbReference type="InterPro" id="IPR043425">
    <property type="entry name" value="NusG-like"/>
</dbReference>
<dbReference type="Pfam" id="PF02357">
    <property type="entry name" value="NusG"/>
    <property type="match status" value="1"/>
</dbReference>
<dbReference type="PROSITE" id="PS01014">
    <property type="entry name" value="NUSG"/>
    <property type="match status" value="1"/>
</dbReference>
<dbReference type="CDD" id="cd06091">
    <property type="entry name" value="KOW_NusG"/>
    <property type="match status" value="1"/>
</dbReference>
<evidence type="ECO:0000256" key="1">
    <source>
        <dbReference type="ARBA" id="ARBA00022472"/>
    </source>
</evidence>
<keyword evidence="2 5" id="KW-0889">Transcription antitermination</keyword>
<evidence type="ECO:0000256" key="6">
    <source>
        <dbReference type="NCBIfam" id="TIGR00922"/>
    </source>
</evidence>
<dbReference type="PANTHER" id="PTHR30265:SF2">
    <property type="entry name" value="TRANSCRIPTION TERMINATION_ANTITERMINATION PROTEIN NUSG"/>
    <property type="match status" value="1"/>
</dbReference>
<dbReference type="NCBIfam" id="TIGR00922">
    <property type="entry name" value="nusG"/>
    <property type="match status" value="1"/>
</dbReference>
<comment type="function">
    <text evidence="5 7">Participates in transcription elongation, termination and antitermination.</text>
</comment>
<keyword evidence="4 5" id="KW-0804">Transcription</keyword>
<dbReference type="HAMAP" id="MF_00948">
    <property type="entry name" value="NusG"/>
    <property type="match status" value="1"/>
</dbReference>
<feature type="domain" description="KOW" evidence="9">
    <location>
        <begin position="130"/>
        <end position="157"/>
    </location>
</feature>
<proteinExistence type="inferred from homology"/>
<dbReference type="KEGG" id="bchi:OY14_01930"/>
<keyword evidence="1 5" id="KW-0806">Transcription termination</keyword>
<dbReference type="GO" id="GO:0006353">
    <property type="term" value="P:DNA-templated transcription termination"/>
    <property type="evidence" value="ECO:0007669"/>
    <property type="project" value="UniProtKB-UniRule"/>
</dbReference>
<dbReference type="Proteomes" id="UP000030940">
    <property type="component" value="Chromosome"/>
</dbReference>
<evidence type="ECO:0000313" key="10">
    <source>
        <dbReference type="EMBL" id="AJA90215.1"/>
    </source>
</evidence>
<dbReference type="PRINTS" id="PR00338">
    <property type="entry name" value="NUSGTNSCPFCT"/>
</dbReference>
<dbReference type="SUPFAM" id="SSF50104">
    <property type="entry name" value="Translation proteins SH3-like domain"/>
    <property type="match status" value="1"/>
</dbReference>
<dbReference type="InterPro" id="IPR036735">
    <property type="entry name" value="NGN_dom_sf"/>
</dbReference>
<protein>
    <recommendedName>
        <fullName evidence="5 6">Transcription termination/antitermination protein NusG</fullName>
    </recommendedName>
</protein>
<evidence type="ECO:0000313" key="11">
    <source>
        <dbReference type="Proteomes" id="UP000030940"/>
    </source>
</evidence>
<dbReference type="Gene3D" id="3.30.70.940">
    <property type="entry name" value="NusG, N-terminal domain"/>
    <property type="match status" value="1"/>
</dbReference>
<dbReference type="CDD" id="cd09891">
    <property type="entry name" value="NGN_Bact_1"/>
    <property type="match status" value="1"/>
</dbReference>
<dbReference type="InterPro" id="IPR014722">
    <property type="entry name" value="Rib_uL2_dom2"/>
</dbReference>
<dbReference type="InterPro" id="IPR005824">
    <property type="entry name" value="KOW"/>
</dbReference>
<evidence type="ECO:0000256" key="2">
    <source>
        <dbReference type="ARBA" id="ARBA00022814"/>
    </source>
</evidence>
<comment type="similarity">
    <text evidence="5 7">Belongs to the NusG family.</text>
</comment>
<evidence type="ECO:0000259" key="9">
    <source>
        <dbReference type="SMART" id="SM00739"/>
    </source>
</evidence>
<keyword evidence="3 5" id="KW-0805">Transcription regulation</keyword>
<keyword evidence="11" id="KW-1185">Reference proteome</keyword>
<evidence type="ECO:0000259" key="8">
    <source>
        <dbReference type="SMART" id="SM00738"/>
    </source>
</evidence>
<evidence type="ECO:0000256" key="5">
    <source>
        <dbReference type="HAMAP-Rule" id="MF_00948"/>
    </source>
</evidence>
<dbReference type="SUPFAM" id="SSF82679">
    <property type="entry name" value="N-utilization substance G protein NusG, N-terminal domain"/>
    <property type="match status" value="1"/>
</dbReference>
<dbReference type="HOGENOM" id="CLU_067287_1_0_12"/>
<dbReference type="InterPro" id="IPR015869">
    <property type="entry name" value="Transcrpt_antiterm_NusG_bac_CS"/>
</dbReference>
<sequence length="184" mass="21136">MSRAWYVVQTYSQYEKKIEQDIRLLISEGVFGSVVLDVKAPIEKVEEIRNGKKRIRERKIWPGYILIELDLPEVGWKDVVANIIKVQGVISFVGASKGQRPLPINDEEVKSVFMLTGEIKANKSIFMLYDFEEGERVRIKGGPFDSFEGLISSIDYERKKLKVAVQIFGRSTPVEVDFQHIEKI</sequence>
<dbReference type="SMART" id="SM00738">
    <property type="entry name" value="NGN"/>
    <property type="match status" value="1"/>
</dbReference>
<dbReference type="Gene3D" id="2.30.30.30">
    <property type="match status" value="1"/>
</dbReference>
<name>A0A0A7UVV1_9SPIR</name>
<dbReference type="InterPro" id="IPR008991">
    <property type="entry name" value="Translation_prot_SH3-like_sf"/>
</dbReference>
<dbReference type="EMBL" id="CP009910">
    <property type="protein sequence ID" value="AJA90215.1"/>
    <property type="molecule type" value="Genomic_DNA"/>
</dbReference>
<gene>
    <name evidence="5" type="primary">nusG</name>
    <name evidence="10" type="ORF">OY14_01930</name>
</gene>
<dbReference type="FunFam" id="2.30.30.30:FF:000002">
    <property type="entry name" value="Transcription termination/antitermination factor NusG"/>
    <property type="match status" value="1"/>
</dbReference>
<evidence type="ECO:0000256" key="4">
    <source>
        <dbReference type="ARBA" id="ARBA00023163"/>
    </source>
</evidence>
<dbReference type="AlphaFoldDB" id="A0A0A7UVV1"/>
<dbReference type="SMART" id="SM00739">
    <property type="entry name" value="KOW"/>
    <property type="match status" value="1"/>
</dbReference>
<dbReference type="PANTHER" id="PTHR30265">
    <property type="entry name" value="RHO-INTERACTING TRANSCRIPTION TERMINATION FACTOR NUSG"/>
    <property type="match status" value="1"/>
</dbReference>
<organism evidence="10 11">
    <name type="scientific">Borreliella chilensis</name>
    <dbReference type="NCBI Taxonomy" id="1245910"/>
    <lineage>
        <taxon>Bacteria</taxon>
        <taxon>Pseudomonadati</taxon>
        <taxon>Spirochaetota</taxon>
        <taxon>Spirochaetia</taxon>
        <taxon>Spirochaetales</taxon>
        <taxon>Borreliaceae</taxon>
        <taxon>Borreliella</taxon>
    </lineage>
</organism>
<dbReference type="InterPro" id="IPR047050">
    <property type="entry name" value="NGN"/>
</dbReference>
<accession>A0A0A7UVV1</accession>
<dbReference type="InterPro" id="IPR006645">
    <property type="entry name" value="NGN-like_dom"/>
</dbReference>
<feature type="domain" description="NusG-like N-terminal" evidence="8">
    <location>
        <begin position="2"/>
        <end position="116"/>
    </location>
</feature>
<dbReference type="GO" id="GO:0032784">
    <property type="term" value="P:regulation of DNA-templated transcription elongation"/>
    <property type="evidence" value="ECO:0007669"/>
    <property type="project" value="InterPro"/>
</dbReference>
<dbReference type="STRING" id="1245910.OY14_01930"/>